<proteinExistence type="predicted"/>
<protein>
    <recommendedName>
        <fullName evidence="3">Aspartic peptidase DDI1-type domain-containing protein</fullName>
    </recommendedName>
</protein>
<evidence type="ECO:0000313" key="1">
    <source>
        <dbReference type="EMBL" id="PPQ72997.1"/>
    </source>
</evidence>
<sequence>ELVSTKRVTTGHLGSLALEEGESLIGVKSYLASLLPQTKELVVAKHSEELRALDFKMGDLTVEGVMDEGSQICVLRRDIWEKLGLPLRSDHIMVMESANSSKDSTLGLLQNLKVSVGGYNFFIQVQVVKEAPYKFLVGLPFMSLTQLVTKHYTDSSSDVVMVDPNSGAVITVPTRKRKCTESSLQSESSQTGVGF</sequence>
<accession>A0A409W3A5</accession>
<dbReference type="Gene3D" id="2.40.70.10">
    <property type="entry name" value="Acid Proteases"/>
    <property type="match status" value="1"/>
</dbReference>
<dbReference type="SUPFAM" id="SSF50630">
    <property type="entry name" value="Acid proteases"/>
    <property type="match status" value="1"/>
</dbReference>
<dbReference type="InterPro" id="IPR021109">
    <property type="entry name" value="Peptidase_aspartic_dom_sf"/>
</dbReference>
<gene>
    <name evidence="1" type="ORF">CVT25_007246</name>
</gene>
<dbReference type="EMBL" id="NHYD01003787">
    <property type="protein sequence ID" value="PPQ72997.1"/>
    <property type="molecule type" value="Genomic_DNA"/>
</dbReference>
<dbReference type="Pfam" id="PF13650">
    <property type="entry name" value="Asp_protease_2"/>
    <property type="match status" value="1"/>
</dbReference>
<feature type="non-terminal residue" evidence="1">
    <location>
        <position position="1"/>
    </location>
</feature>
<name>A0A409W3A5_PSICY</name>
<organism evidence="1 2">
    <name type="scientific">Psilocybe cyanescens</name>
    <dbReference type="NCBI Taxonomy" id="93625"/>
    <lineage>
        <taxon>Eukaryota</taxon>
        <taxon>Fungi</taxon>
        <taxon>Dikarya</taxon>
        <taxon>Basidiomycota</taxon>
        <taxon>Agaricomycotina</taxon>
        <taxon>Agaricomycetes</taxon>
        <taxon>Agaricomycetidae</taxon>
        <taxon>Agaricales</taxon>
        <taxon>Agaricineae</taxon>
        <taxon>Strophariaceae</taxon>
        <taxon>Psilocybe</taxon>
    </lineage>
</organism>
<dbReference type="CDD" id="cd00303">
    <property type="entry name" value="retropepsin_like"/>
    <property type="match status" value="1"/>
</dbReference>
<reference evidence="1 2" key="1">
    <citation type="journal article" date="2018" name="Evol. Lett.">
        <title>Horizontal gene cluster transfer increased hallucinogenic mushroom diversity.</title>
        <authorList>
            <person name="Reynolds H.T."/>
            <person name="Vijayakumar V."/>
            <person name="Gluck-Thaler E."/>
            <person name="Korotkin H.B."/>
            <person name="Matheny P.B."/>
            <person name="Slot J.C."/>
        </authorList>
    </citation>
    <scope>NUCLEOTIDE SEQUENCE [LARGE SCALE GENOMIC DNA]</scope>
    <source>
        <strain evidence="1 2">2631</strain>
    </source>
</reference>
<dbReference type="InParanoid" id="A0A409W3A5"/>
<dbReference type="OrthoDB" id="5596707at2759"/>
<dbReference type="AlphaFoldDB" id="A0A409W3A5"/>
<keyword evidence="2" id="KW-1185">Reference proteome</keyword>
<dbReference type="Proteomes" id="UP000283269">
    <property type="component" value="Unassembled WGS sequence"/>
</dbReference>
<evidence type="ECO:0000313" key="2">
    <source>
        <dbReference type="Proteomes" id="UP000283269"/>
    </source>
</evidence>
<evidence type="ECO:0008006" key="3">
    <source>
        <dbReference type="Google" id="ProtNLM"/>
    </source>
</evidence>
<comment type="caution">
    <text evidence="1">The sequence shown here is derived from an EMBL/GenBank/DDBJ whole genome shotgun (WGS) entry which is preliminary data.</text>
</comment>